<reference evidence="9 10" key="1">
    <citation type="submission" date="2018-10" db="EMBL/GenBank/DDBJ databases">
        <title>Transmission dynamics of multidrug resistant bacteria on intensive care unit surfaces.</title>
        <authorList>
            <person name="D'Souza A.W."/>
            <person name="Potter R.F."/>
            <person name="Wallace M."/>
            <person name="Shupe A."/>
            <person name="Patel S."/>
            <person name="Sun S."/>
            <person name="Gul D."/>
            <person name="Kwon J.H."/>
            <person name="Andleeb S."/>
            <person name="Burnham C.-A.D."/>
            <person name="Dantas G."/>
        </authorList>
    </citation>
    <scope>NUCLEOTIDE SEQUENCE [LARGE SCALE GENOMIC DNA]</scope>
    <source>
        <strain evidence="9 10">AS_373</strain>
    </source>
</reference>
<dbReference type="AlphaFoldDB" id="A0A3R9GB61"/>
<dbReference type="InterPro" id="IPR029787">
    <property type="entry name" value="Nucleotide_cyclase"/>
</dbReference>
<evidence type="ECO:0000256" key="2">
    <source>
        <dbReference type="ARBA" id="ARBA00004665"/>
    </source>
</evidence>
<organism evidence="9 10">
    <name type="scientific">Atlantibacter subterraneus</name>
    <dbReference type="NCBI Taxonomy" id="255519"/>
    <lineage>
        <taxon>Bacteria</taxon>
        <taxon>Pseudomonadati</taxon>
        <taxon>Pseudomonadota</taxon>
        <taxon>Gammaproteobacteria</taxon>
        <taxon>Enterobacterales</taxon>
        <taxon>Enterobacteriaceae</taxon>
        <taxon>Atlantibacter</taxon>
    </lineage>
</organism>
<keyword evidence="4" id="KW-0342">GTP-binding</keyword>
<evidence type="ECO:0000256" key="4">
    <source>
        <dbReference type="ARBA" id="ARBA00023134"/>
    </source>
</evidence>
<proteinExistence type="predicted"/>
<comment type="cofactor">
    <cofactor evidence="1">
        <name>Mg(2+)</name>
        <dbReference type="ChEBI" id="CHEBI:18420"/>
    </cofactor>
</comment>
<evidence type="ECO:0000256" key="5">
    <source>
        <dbReference type="ARBA" id="ARBA00034247"/>
    </source>
</evidence>
<gene>
    <name evidence="9" type="ORF">EGT71_10145</name>
</gene>
<feature type="transmembrane region" description="Helical" evidence="7">
    <location>
        <begin position="271"/>
        <end position="294"/>
    </location>
</feature>
<dbReference type="NCBIfam" id="TIGR00254">
    <property type="entry name" value="GGDEF"/>
    <property type="match status" value="1"/>
</dbReference>
<dbReference type="PANTHER" id="PTHR45138">
    <property type="entry name" value="REGULATORY COMPONENTS OF SENSORY TRANSDUCTION SYSTEM"/>
    <property type="match status" value="1"/>
</dbReference>
<dbReference type="GO" id="GO:0052621">
    <property type="term" value="F:diguanylate cyclase activity"/>
    <property type="evidence" value="ECO:0007669"/>
    <property type="project" value="UniProtKB-EC"/>
</dbReference>
<evidence type="ECO:0000256" key="3">
    <source>
        <dbReference type="ARBA" id="ARBA00012528"/>
    </source>
</evidence>
<sequence length="480" mass="52683">MTEPVQPFFRPERTLINAFGIIILTSLFYFFGAMLRLIDELSLFWPLNAVMAGVFARYAFLNRPHYYLLSYAAMLVYDAITTNWGVASLAINLSNMVFIVTFAMLMQRDASQVKGDERPPLNVLKLFLYCLIASALCALVGTLASIGIDKYKLWPLFADWFSEQFSTGVLILPWVLTVRWPRSKTLISPDMLWPFMAVVASVGASVLIGGAGSLAFPLAALIWCAIRYSLPVTCLVMLITGVAEIVLVGNSTIQFNTAAPLETAQLFSARLGIAIMALCPLMVSTSVASINALMLQVARRANYDYLTGALSRSGLLETLKKPPFADTRYGSLCVMLIDIDYFKRINDSYGHECGDAVLTAFGERAIRAVGTKGLVARMGGEEFVVVCPGVSLKEGLELAELLRQRIADYPFNWQEKTLSITISIGLSHQPCIEPGVIDAFTRLMPVADRHLYRSKQSGRNQVTSTSDVGSGSGKVISETI</sequence>
<evidence type="ECO:0000256" key="6">
    <source>
        <dbReference type="SAM" id="MobiDB-lite"/>
    </source>
</evidence>
<feature type="transmembrane region" description="Helical" evidence="7">
    <location>
        <begin position="42"/>
        <end position="60"/>
    </location>
</feature>
<dbReference type="SMART" id="SM00267">
    <property type="entry name" value="GGDEF"/>
    <property type="match status" value="1"/>
</dbReference>
<feature type="domain" description="GGDEF" evidence="8">
    <location>
        <begin position="330"/>
        <end position="467"/>
    </location>
</feature>
<comment type="caution">
    <text evidence="9">The sequence shown here is derived from an EMBL/GenBank/DDBJ whole genome shotgun (WGS) entry which is preliminary data.</text>
</comment>
<evidence type="ECO:0000313" key="9">
    <source>
        <dbReference type="EMBL" id="RSE26768.1"/>
    </source>
</evidence>
<feature type="transmembrane region" description="Helical" evidence="7">
    <location>
        <begin position="228"/>
        <end position="250"/>
    </location>
</feature>
<feature type="transmembrane region" description="Helical" evidence="7">
    <location>
        <begin position="15"/>
        <end position="35"/>
    </location>
</feature>
<keyword evidence="7" id="KW-0812">Transmembrane</keyword>
<evidence type="ECO:0000313" key="10">
    <source>
        <dbReference type="Proteomes" id="UP000275331"/>
    </source>
</evidence>
<evidence type="ECO:0000256" key="7">
    <source>
        <dbReference type="SAM" id="Phobius"/>
    </source>
</evidence>
<comment type="pathway">
    <text evidence="2">Purine metabolism; 3',5'-cyclic di-GMP biosynthesis.</text>
</comment>
<dbReference type="CDD" id="cd01949">
    <property type="entry name" value="GGDEF"/>
    <property type="match status" value="1"/>
</dbReference>
<dbReference type="GO" id="GO:0005886">
    <property type="term" value="C:plasma membrane"/>
    <property type="evidence" value="ECO:0007669"/>
    <property type="project" value="TreeGrafter"/>
</dbReference>
<dbReference type="EMBL" id="RHXB01000005">
    <property type="protein sequence ID" value="RSE26768.1"/>
    <property type="molecule type" value="Genomic_DNA"/>
</dbReference>
<feature type="region of interest" description="Disordered" evidence="6">
    <location>
        <begin position="454"/>
        <end position="480"/>
    </location>
</feature>
<keyword evidence="7" id="KW-1133">Transmembrane helix</keyword>
<dbReference type="InterPro" id="IPR043128">
    <property type="entry name" value="Rev_trsase/Diguanyl_cyclase"/>
</dbReference>
<evidence type="ECO:0000259" key="8">
    <source>
        <dbReference type="PROSITE" id="PS50887"/>
    </source>
</evidence>
<dbReference type="Pfam" id="PF00990">
    <property type="entry name" value="GGDEF"/>
    <property type="match status" value="1"/>
</dbReference>
<dbReference type="SUPFAM" id="SSF55073">
    <property type="entry name" value="Nucleotide cyclase"/>
    <property type="match status" value="1"/>
</dbReference>
<keyword evidence="7" id="KW-0472">Membrane</keyword>
<dbReference type="InterPro" id="IPR000160">
    <property type="entry name" value="GGDEF_dom"/>
</dbReference>
<dbReference type="GO" id="GO:1902201">
    <property type="term" value="P:negative regulation of bacterial-type flagellum-dependent cell motility"/>
    <property type="evidence" value="ECO:0007669"/>
    <property type="project" value="TreeGrafter"/>
</dbReference>
<evidence type="ECO:0000256" key="1">
    <source>
        <dbReference type="ARBA" id="ARBA00001946"/>
    </source>
</evidence>
<dbReference type="PROSITE" id="PS50887">
    <property type="entry name" value="GGDEF"/>
    <property type="match status" value="1"/>
</dbReference>
<dbReference type="GO" id="GO:0043709">
    <property type="term" value="P:cell adhesion involved in single-species biofilm formation"/>
    <property type="evidence" value="ECO:0007669"/>
    <property type="project" value="TreeGrafter"/>
</dbReference>
<accession>A0A3R9GB61</accession>
<feature type="transmembrane region" description="Helical" evidence="7">
    <location>
        <begin position="192"/>
        <end position="216"/>
    </location>
</feature>
<keyword evidence="4" id="KW-0547">Nucleotide-binding</keyword>
<dbReference type="Proteomes" id="UP000275331">
    <property type="component" value="Unassembled WGS sequence"/>
</dbReference>
<protein>
    <recommendedName>
        <fullName evidence="3">diguanylate cyclase</fullName>
        <ecNumber evidence="3">2.7.7.65</ecNumber>
    </recommendedName>
</protein>
<dbReference type="Gene3D" id="3.30.70.270">
    <property type="match status" value="1"/>
</dbReference>
<comment type="catalytic activity">
    <reaction evidence="5">
        <text>2 GTP = 3',3'-c-di-GMP + 2 diphosphate</text>
        <dbReference type="Rhea" id="RHEA:24898"/>
        <dbReference type="ChEBI" id="CHEBI:33019"/>
        <dbReference type="ChEBI" id="CHEBI:37565"/>
        <dbReference type="ChEBI" id="CHEBI:58805"/>
        <dbReference type="EC" id="2.7.7.65"/>
    </reaction>
</comment>
<dbReference type="GO" id="GO:0005525">
    <property type="term" value="F:GTP binding"/>
    <property type="evidence" value="ECO:0007669"/>
    <property type="project" value="UniProtKB-KW"/>
</dbReference>
<name>A0A3R9GB61_9ENTR</name>
<dbReference type="RefSeq" id="WP_125293341.1">
    <property type="nucleotide sequence ID" value="NZ_JAPTZM010000004.1"/>
</dbReference>
<dbReference type="InterPro" id="IPR050469">
    <property type="entry name" value="Diguanylate_Cyclase"/>
</dbReference>
<dbReference type="OrthoDB" id="9812260at2"/>
<dbReference type="PANTHER" id="PTHR45138:SF9">
    <property type="entry name" value="DIGUANYLATE CYCLASE DGCM-RELATED"/>
    <property type="match status" value="1"/>
</dbReference>
<dbReference type="EC" id="2.7.7.65" evidence="3"/>
<feature type="transmembrane region" description="Helical" evidence="7">
    <location>
        <begin position="84"/>
        <end position="105"/>
    </location>
</feature>
<feature type="transmembrane region" description="Helical" evidence="7">
    <location>
        <begin position="126"/>
        <end position="148"/>
    </location>
</feature>